<accession>A0ACC0M223</accession>
<dbReference type="Proteomes" id="UP001062846">
    <property type="component" value="Chromosome 10"/>
</dbReference>
<proteinExistence type="predicted"/>
<evidence type="ECO:0000313" key="1">
    <source>
        <dbReference type="EMBL" id="KAI8534403.1"/>
    </source>
</evidence>
<name>A0ACC0M223_RHOML</name>
<evidence type="ECO:0000313" key="2">
    <source>
        <dbReference type="Proteomes" id="UP001062846"/>
    </source>
</evidence>
<comment type="caution">
    <text evidence="1">The sequence shown here is derived from an EMBL/GenBank/DDBJ whole genome shotgun (WGS) entry which is preliminary data.</text>
</comment>
<reference evidence="1" key="1">
    <citation type="submission" date="2022-02" db="EMBL/GenBank/DDBJ databases">
        <title>Plant Genome Project.</title>
        <authorList>
            <person name="Zhang R.-G."/>
        </authorList>
    </citation>
    <scope>NUCLEOTIDE SEQUENCE</scope>
    <source>
        <strain evidence="1">AT1</strain>
    </source>
</reference>
<keyword evidence="2" id="KW-1185">Reference proteome</keyword>
<sequence>MIEVHNTFRDLEESNILQPFMRDAIKEISKACQAFEAKESAPPIAVAALWTLQSEITKIYILRLCSWMRASTEEVSKEESWVPISILERNKSPYTISSLPLVFRLSVMPSAMEQINLKNVEFITIGIPVAGAICIPRMIQSLRSEATKTEDTFAQLQEIQESFRLAFLNCLLDFTGHLERSGGDLAQNRSSKGNLHLQNGYPHELQENYSDPVPGSVVDPHQQLLMVLSNIGYCKDELSRELYYKYRHIWLQSRDEEDSDMQDLVMSFSGLEEKVLEQYTFAKASLIRTAATNYLMNSGIQWGGAPAVKGVRDAAVELLHTLVAVHAEVFAACKPLLDKTLGILVEGLIDTFLSLFHENNTKDLTSFDANGFCQLMLELEYFETILNPHFTSDARESLKSLQGVLLEKATESVTETIETPSHHRRPTRGSEDALSDDRQQGMTVSPDDLIALAQQYSSELLQAELERTRINTTCFVESIVLESVPESARAAYASFRGSMDSPSRNFRGNSQPVGSPGFSRQRRR</sequence>
<gene>
    <name evidence="1" type="ORF">RHMOL_Rhmol10G0086900</name>
</gene>
<organism evidence="1 2">
    <name type="scientific">Rhododendron molle</name>
    <name type="common">Chinese azalea</name>
    <name type="synonym">Azalea mollis</name>
    <dbReference type="NCBI Taxonomy" id="49168"/>
    <lineage>
        <taxon>Eukaryota</taxon>
        <taxon>Viridiplantae</taxon>
        <taxon>Streptophyta</taxon>
        <taxon>Embryophyta</taxon>
        <taxon>Tracheophyta</taxon>
        <taxon>Spermatophyta</taxon>
        <taxon>Magnoliopsida</taxon>
        <taxon>eudicotyledons</taxon>
        <taxon>Gunneridae</taxon>
        <taxon>Pentapetalae</taxon>
        <taxon>asterids</taxon>
        <taxon>Ericales</taxon>
        <taxon>Ericaceae</taxon>
        <taxon>Ericoideae</taxon>
        <taxon>Rhodoreae</taxon>
        <taxon>Rhododendron</taxon>
    </lineage>
</organism>
<protein>
    <submittedName>
        <fullName evidence="1">Uncharacterized protein</fullName>
    </submittedName>
</protein>
<dbReference type="EMBL" id="CM046397">
    <property type="protein sequence ID" value="KAI8534403.1"/>
    <property type="molecule type" value="Genomic_DNA"/>
</dbReference>